<evidence type="ECO:0000313" key="3">
    <source>
        <dbReference type="EMBL" id="WTO85546.1"/>
    </source>
</evidence>
<dbReference type="Proteomes" id="UP001622690">
    <property type="component" value="Chromosome"/>
</dbReference>
<accession>A0ABZ1J090</accession>
<evidence type="ECO:0008006" key="5">
    <source>
        <dbReference type="Google" id="ProtNLM"/>
    </source>
</evidence>
<protein>
    <recommendedName>
        <fullName evidence="5">DUF4190 domain-containing protein</fullName>
    </recommendedName>
</protein>
<keyword evidence="2" id="KW-0812">Transmembrane</keyword>
<dbReference type="RefSeq" id="WP_406259045.1">
    <property type="nucleotide sequence ID" value="NZ_CP108125.1"/>
</dbReference>
<evidence type="ECO:0000313" key="4">
    <source>
        <dbReference type="Proteomes" id="UP001622690"/>
    </source>
</evidence>
<reference evidence="3 4" key="1">
    <citation type="submission" date="2022-10" db="EMBL/GenBank/DDBJ databases">
        <title>The complete genomes of actinobacterial strains from the NBC collection.</title>
        <authorList>
            <person name="Joergensen T.S."/>
            <person name="Alvarez Arevalo M."/>
            <person name="Sterndorff E.B."/>
            <person name="Faurdal D."/>
            <person name="Vuksanovic O."/>
            <person name="Mourched A.-S."/>
            <person name="Charusanti P."/>
            <person name="Shaw S."/>
            <person name="Blin K."/>
            <person name="Weber T."/>
        </authorList>
    </citation>
    <scope>NUCLEOTIDE SEQUENCE [LARGE SCALE GENOMIC DNA]</scope>
    <source>
        <strain evidence="3 4">NBC_00206</strain>
    </source>
</reference>
<gene>
    <name evidence="3" type="ORF">OHU27_25180</name>
</gene>
<keyword evidence="4" id="KW-1185">Reference proteome</keyword>
<sequence length="210" mass="21641">MTQAQASSASSGSSGSSGASGSRSTGGLGRLIGVGLLLAGVVLLALGAYLGPYTYATSTPGKLTVETCTADYKHRSTSPSSSRKRTKTKWCYGTFTATDGSVKDLNAELRSDSLHQRGELIDALKTGETSYQQDSGWVGSIALGCAWWFGALIPLALGLLCTTTGFAFGGASDFNRAKQAVAPGLLSTVYTLIAVGIVGVALSFLVMFFV</sequence>
<feature type="transmembrane region" description="Helical" evidence="2">
    <location>
        <begin position="31"/>
        <end position="50"/>
    </location>
</feature>
<evidence type="ECO:0000256" key="2">
    <source>
        <dbReference type="SAM" id="Phobius"/>
    </source>
</evidence>
<dbReference type="EMBL" id="CP108125">
    <property type="protein sequence ID" value="WTO85546.1"/>
    <property type="molecule type" value="Genomic_DNA"/>
</dbReference>
<proteinExistence type="predicted"/>
<evidence type="ECO:0000256" key="1">
    <source>
        <dbReference type="SAM" id="MobiDB-lite"/>
    </source>
</evidence>
<keyword evidence="2" id="KW-1133">Transmembrane helix</keyword>
<feature type="transmembrane region" description="Helical" evidence="2">
    <location>
        <begin position="189"/>
        <end position="209"/>
    </location>
</feature>
<organism evidence="3 4">
    <name type="scientific">Streptomyces nigra</name>
    <dbReference type="NCBI Taxonomy" id="1827580"/>
    <lineage>
        <taxon>Bacteria</taxon>
        <taxon>Bacillati</taxon>
        <taxon>Actinomycetota</taxon>
        <taxon>Actinomycetes</taxon>
        <taxon>Kitasatosporales</taxon>
        <taxon>Streptomycetaceae</taxon>
        <taxon>Streptomyces</taxon>
    </lineage>
</organism>
<keyword evidence="2" id="KW-0472">Membrane</keyword>
<feature type="region of interest" description="Disordered" evidence="1">
    <location>
        <begin position="1"/>
        <end position="22"/>
    </location>
</feature>
<feature type="transmembrane region" description="Helical" evidence="2">
    <location>
        <begin position="146"/>
        <end position="168"/>
    </location>
</feature>
<name>A0ABZ1J090_9ACTN</name>